<name>A0A562PQX7_9BURK</name>
<sequence>MMEKMRAALARLSVMVKAYFPDDLRAVLLAYGEEIDRLRAEVDELRSQKET</sequence>
<dbReference type="OrthoDB" id="9949948at2"/>
<evidence type="ECO:0000313" key="3">
    <source>
        <dbReference type="Proteomes" id="UP000315112"/>
    </source>
</evidence>
<evidence type="ECO:0000313" key="4">
    <source>
        <dbReference type="Proteomes" id="UP000437862"/>
    </source>
</evidence>
<dbReference type="RefSeq" id="WP_158206638.1">
    <property type="nucleotide sequence ID" value="NZ_CP046904.1"/>
</dbReference>
<accession>A0A562PQX7</accession>
<dbReference type="EMBL" id="CP046904">
    <property type="protein sequence ID" value="QGZ37761.1"/>
    <property type="molecule type" value="Genomic_DNA"/>
</dbReference>
<gene>
    <name evidence="1" type="ORF">GO485_00945</name>
    <name evidence="2" type="ORF">IP92_02929</name>
</gene>
<proteinExistence type="predicted"/>
<protein>
    <submittedName>
        <fullName evidence="2">Uncharacterized protein</fullName>
    </submittedName>
</protein>
<keyword evidence="4" id="KW-1185">Reference proteome</keyword>
<dbReference type="Proteomes" id="UP000437862">
    <property type="component" value="Chromosome"/>
</dbReference>
<dbReference type="EMBL" id="VLKW01000005">
    <property type="protein sequence ID" value="TWI46570.1"/>
    <property type="molecule type" value="Genomic_DNA"/>
</dbReference>
<dbReference type="Proteomes" id="UP000315112">
    <property type="component" value="Unassembled WGS sequence"/>
</dbReference>
<dbReference type="AlphaFoldDB" id="A0A562PQX7"/>
<reference evidence="2 3" key="1">
    <citation type="journal article" date="2015" name="Stand. Genomic Sci.">
        <title>Genomic Encyclopedia of Bacterial and Archaeal Type Strains, Phase III: the genomes of soil and plant-associated and newly described type strains.</title>
        <authorList>
            <person name="Whitman W.B."/>
            <person name="Woyke T."/>
            <person name="Klenk H.P."/>
            <person name="Zhou Y."/>
            <person name="Lilburn T.G."/>
            <person name="Beck B.J."/>
            <person name="De Vos P."/>
            <person name="Vandamme P."/>
            <person name="Eisen J.A."/>
            <person name="Garrity G."/>
            <person name="Hugenholtz P."/>
            <person name="Kyrpides N.C."/>
        </authorList>
    </citation>
    <scope>NUCLEOTIDE SEQUENCE [LARGE SCALE GENOMIC DNA]</scope>
    <source>
        <strain evidence="2 3">CGMCC 1.10685</strain>
    </source>
</reference>
<reference evidence="2" key="2">
    <citation type="submission" date="2019-07" db="EMBL/GenBank/DDBJ databases">
        <authorList>
            <person name="Whitman W."/>
            <person name="Huntemann M."/>
            <person name="Clum A."/>
            <person name="Pillay M."/>
            <person name="Palaniappan K."/>
            <person name="Varghese N."/>
            <person name="Mikhailova N."/>
            <person name="Stamatis D."/>
            <person name="Reddy T."/>
            <person name="Daum C."/>
            <person name="Shapiro N."/>
            <person name="Ivanova N."/>
            <person name="Kyrpides N."/>
            <person name="Woyke T."/>
        </authorList>
    </citation>
    <scope>NUCLEOTIDE SEQUENCE</scope>
    <source>
        <strain evidence="2">CGMCC 1.10685</strain>
    </source>
</reference>
<evidence type="ECO:0000313" key="1">
    <source>
        <dbReference type="EMBL" id="QGZ37761.1"/>
    </source>
</evidence>
<organism evidence="2 3">
    <name type="scientific">Pseudoduganella flava</name>
    <dbReference type="NCBI Taxonomy" id="871742"/>
    <lineage>
        <taxon>Bacteria</taxon>
        <taxon>Pseudomonadati</taxon>
        <taxon>Pseudomonadota</taxon>
        <taxon>Betaproteobacteria</taxon>
        <taxon>Burkholderiales</taxon>
        <taxon>Oxalobacteraceae</taxon>
        <taxon>Telluria group</taxon>
        <taxon>Pseudoduganella</taxon>
    </lineage>
</organism>
<evidence type="ECO:0000313" key="2">
    <source>
        <dbReference type="EMBL" id="TWI46570.1"/>
    </source>
</evidence>
<reference evidence="1 4" key="3">
    <citation type="submission" date="2019-12" db="EMBL/GenBank/DDBJ databases">
        <title>Draft Genome Sequences of Six Type Strains of the Genus Massilia.</title>
        <authorList>
            <person name="Miess H."/>
            <person name="Frediansyah A."/>
            <person name="Goeker M."/>
            <person name="Gross H."/>
        </authorList>
    </citation>
    <scope>NUCLEOTIDE SEQUENCE [LARGE SCALE GENOMIC DNA]</scope>
    <source>
        <strain evidence="1 4">DSM 26639</strain>
    </source>
</reference>